<dbReference type="InterPro" id="IPR050277">
    <property type="entry name" value="Sodium:Solute_Symporter"/>
</dbReference>
<accession>A0A6C2YX83</accession>
<evidence type="ECO:0000256" key="3">
    <source>
        <dbReference type="ARBA" id="ARBA00022448"/>
    </source>
</evidence>
<name>A0A6C2YX83_9BACT</name>
<keyword evidence="10" id="KW-1185">Reference proteome</keyword>
<dbReference type="KEGG" id="tim:GMBLW1_37610"/>
<sequence length="625" mass="67978">MLDIPAAHYWVILAFALYLIGVMVFSFFSHRVMSKGSFVNSYFLGNRGLGGWVLALTVAATAVSGGTFMGFPSLIYTNGWVMALWICSYMVVPLTAMALMGKRINQVARISGAVTMPDVFRDRFQSPTLGILATLLILLFLTFNLVAQFKAGGLVLREAIRLNPPPAEVLEISVSPERQLVVKFSSNGNETTQRTAMPTKTAQFIGHEVDPDARAVRVKFVDDGREMTKLVRFPAELLTIPGFGWKVEKGYLIGLLLFAFTVIAYTTYGGFWAVTMTDVFEGLVMLGGVLLMAILAINAVPTAPSGATGLAAANEWLIAQDPALVYGPGFNGFLPLGMAFSFYLMWSMSSAGQPSGMVRLMAFKDTGSLRRALVLVAFYYMIVYSAIIIIFICARAIFPTEYLREMGSEGEPDAIMPAMALKVAPSPFLAGLLLAAPYAAIMSTVAAFLLMISSSLVRDLYQRSLNPNASQKSMKILSYSVTALVGVVVMLGAMNPPSFLQYIIVFTGSGQSCAFLMPMLFLLFWKRTTKAGALAGMLLGVGSVLGLYALGWIDNRTQDQPDLWVRSLLGWLPGWGEIRSDKFAPLTPLGLDPLFWGMIGSLLGTVLVSKITRSDPAQTARYFPE</sequence>
<evidence type="ECO:0000256" key="8">
    <source>
        <dbReference type="SAM" id="Phobius"/>
    </source>
</evidence>
<dbReference type="FunCoup" id="A0A6C2YX83">
    <property type="interactions" value="66"/>
</dbReference>
<keyword evidence="3" id="KW-0813">Transport</keyword>
<dbReference type="InParanoid" id="A0A6C2YX83"/>
<evidence type="ECO:0000256" key="7">
    <source>
        <dbReference type="RuleBase" id="RU362091"/>
    </source>
</evidence>
<dbReference type="EMBL" id="LR586016">
    <property type="protein sequence ID" value="VIP05432.1"/>
    <property type="molecule type" value="Genomic_DNA"/>
</dbReference>
<feature type="transmembrane region" description="Helical" evidence="8">
    <location>
        <begin position="473"/>
        <end position="493"/>
    </location>
</feature>
<feature type="transmembrane region" description="Helical" evidence="8">
    <location>
        <begin position="372"/>
        <end position="398"/>
    </location>
</feature>
<dbReference type="GO" id="GO:0015233">
    <property type="term" value="F:pantothenate transmembrane transporter activity"/>
    <property type="evidence" value="ECO:0007669"/>
    <property type="project" value="TreeGrafter"/>
</dbReference>
<evidence type="ECO:0000256" key="2">
    <source>
        <dbReference type="ARBA" id="ARBA00006434"/>
    </source>
</evidence>
<proteinExistence type="inferred from homology"/>
<dbReference type="PANTHER" id="PTHR48086">
    <property type="entry name" value="SODIUM/PROLINE SYMPORTER-RELATED"/>
    <property type="match status" value="1"/>
</dbReference>
<feature type="transmembrane region" description="Helical" evidence="8">
    <location>
        <begin position="428"/>
        <end position="452"/>
    </location>
</feature>
<feature type="transmembrane region" description="Helical" evidence="8">
    <location>
        <begin position="594"/>
        <end position="612"/>
    </location>
</feature>
<dbReference type="Gene3D" id="1.20.1730.10">
    <property type="entry name" value="Sodium/glucose cotransporter"/>
    <property type="match status" value="1"/>
</dbReference>
<protein>
    <recommendedName>
        <fullName evidence="11">Sodium:solute symporter family protein</fullName>
    </recommendedName>
</protein>
<comment type="subcellular location">
    <subcellularLocation>
        <location evidence="1">Membrane</location>
        <topology evidence="1">Multi-pass membrane protein</topology>
    </subcellularLocation>
</comment>
<evidence type="ECO:0000256" key="5">
    <source>
        <dbReference type="ARBA" id="ARBA00022989"/>
    </source>
</evidence>
<keyword evidence="6 8" id="KW-0472">Membrane</keyword>
<dbReference type="PANTHER" id="PTHR48086:SF4">
    <property type="entry name" value="SODIUM_PANTOTHENATE SYMPORTER"/>
    <property type="match status" value="1"/>
</dbReference>
<evidence type="ECO:0000313" key="10">
    <source>
        <dbReference type="Proteomes" id="UP000464378"/>
    </source>
</evidence>
<evidence type="ECO:0000313" key="9">
    <source>
        <dbReference type="EMBL" id="VIP05432.1"/>
    </source>
</evidence>
<keyword evidence="4 8" id="KW-0812">Transmembrane</keyword>
<dbReference type="Pfam" id="PF00474">
    <property type="entry name" value="SSF"/>
    <property type="match status" value="2"/>
</dbReference>
<evidence type="ECO:0000256" key="6">
    <source>
        <dbReference type="ARBA" id="ARBA00023136"/>
    </source>
</evidence>
<gene>
    <name evidence="9" type="ORF">GMBLW1_37610</name>
</gene>
<feature type="transmembrane region" description="Helical" evidence="8">
    <location>
        <begin position="283"/>
        <end position="300"/>
    </location>
</feature>
<dbReference type="InterPro" id="IPR001734">
    <property type="entry name" value="Na/solute_symporter"/>
</dbReference>
<dbReference type="InterPro" id="IPR038377">
    <property type="entry name" value="Na/Glc_symporter_sf"/>
</dbReference>
<dbReference type="AlphaFoldDB" id="A0A6C2YX83"/>
<dbReference type="PROSITE" id="PS50283">
    <property type="entry name" value="NA_SOLUT_SYMP_3"/>
    <property type="match status" value="1"/>
</dbReference>
<dbReference type="GO" id="GO:0005886">
    <property type="term" value="C:plasma membrane"/>
    <property type="evidence" value="ECO:0007669"/>
    <property type="project" value="TreeGrafter"/>
</dbReference>
<feature type="transmembrane region" description="Helical" evidence="8">
    <location>
        <begin position="129"/>
        <end position="147"/>
    </location>
</feature>
<dbReference type="EMBL" id="LR593887">
    <property type="protein sequence ID" value="VTS08220.1"/>
    <property type="molecule type" value="Genomic_DNA"/>
</dbReference>
<feature type="transmembrane region" description="Helical" evidence="8">
    <location>
        <begin position="532"/>
        <end position="553"/>
    </location>
</feature>
<dbReference type="Proteomes" id="UP000464378">
    <property type="component" value="Chromosome"/>
</dbReference>
<evidence type="ECO:0000256" key="1">
    <source>
        <dbReference type="ARBA" id="ARBA00004141"/>
    </source>
</evidence>
<feature type="transmembrane region" description="Helical" evidence="8">
    <location>
        <begin position="332"/>
        <end position="351"/>
    </location>
</feature>
<evidence type="ECO:0008006" key="11">
    <source>
        <dbReference type="Google" id="ProtNLM"/>
    </source>
</evidence>
<evidence type="ECO:0000256" key="4">
    <source>
        <dbReference type="ARBA" id="ARBA00022692"/>
    </source>
</evidence>
<feature type="transmembrane region" description="Helical" evidence="8">
    <location>
        <begin position="49"/>
        <end position="68"/>
    </location>
</feature>
<feature type="transmembrane region" description="Helical" evidence="8">
    <location>
        <begin position="6"/>
        <end position="28"/>
    </location>
</feature>
<comment type="similarity">
    <text evidence="2 7">Belongs to the sodium:solute symporter (SSF) (TC 2.A.21) family.</text>
</comment>
<organism evidence="9">
    <name type="scientific">Tuwongella immobilis</name>
    <dbReference type="NCBI Taxonomy" id="692036"/>
    <lineage>
        <taxon>Bacteria</taxon>
        <taxon>Pseudomonadati</taxon>
        <taxon>Planctomycetota</taxon>
        <taxon>Planctomycetia</taxon>
        <taxon>Gemmatales</taxon>
        <taxon>Gemmataceae</taxon>
        <taxon>Tuwongella</taxon>
    </lineage>
</organism>
<reference evidence="9" key="1">
    <citation type="submission" date="2019-04" db="EMBL/GenBank/DDBJ databases">
        <authorList>
            <consortium name="Science for Life Laboratories"/>
        </authorList>
    </citation>
    <scope>NUCLEOTIDE SEQUENCE</scope>
    <source>
        <strain evidence="9">MBLW1</strain>
    </source>
</reference>
<dbReference type="RefSeq" id="WP_162660504.1">
    <property type="nucleotide sequence ID" value="NZ_LR593887.1"/>
</dbReference>
<keyword evidence="5 8" id="KW-1133">Transmembrane helix</keyword>
<feature type="transmembrane region" description="Helical" evidence="8">
    <location>
        <begin position="499"/>
        <end position="525"/>
    </location>
</feature>
<feature type="transmembrane region" description="Helical" evidence="8">
    <location>
        <begin position="251"/>
        <end position="271"/>
    </location>
</feature>
<feature type="transmembrane region" description="Helical" evidence="8">
    <location>
        <begin position="80"/>
        <end position="100"/>
    </location>
</feature>